<reference evidence="1" key="1">
    <citation type="submission" date="2021-01" db="EMBL/GenBank/DDBJ databases">
        <authorList>
            <person name="Corre E."/>
            <person name="Pelletier E."/>
            <person name="Niang G."/>
            <person name="Scheremetjew M."/>
            <person name="Finn R."/>
            <person name="Kale V."/>
            <person name="Holt S."/>
            <person name="Cochrane G."/>
            <person name="Meng A."/>
            <person name="Brown T."/>
            <person name="Cohen L."/>
        </authorList>
    </citation>
    <scope>NUCLEOTIDE SEQUENCE</scope>
    <source>
        <strain evidence="1">CCMP1756</strain>
    </source>
</reference>
<protein>
    <submittedName>
        <fullName evidence="1">Uncharacterized protein</fullName>
    </submittedName>
</protein>
<dbReference type="EMBL" id="HBIW01013765">
    <property type="protein sequence ID" value="CAE0696375.1"/>
    <property type="molecule type" value="Transcribed_RNA"/>
</dbReference>
<keyword evidence="3" id="KW-1185">Reference proteome</keyword>
<name>A0A7S4E7W7_9STRA</name>
<proteinExistence type="predicted"/>
<gene>
    <name evidence="1" type="ORF">PCAL00307_LOCUS11811</name>
    <name evidence="2" type="ORF">PECAL_2P24550</name>
</gene>
<accession>A0A7S4E7W7</accession>
<evidence type="ECO:0000313" key="1">
    <source>
        <dbReference type="EMBL" id="CAE0696375.1"/>
    </source>
</evidence>
<dbReference type="EMBL" id="CAKKNE010000002">
    <property type="protein sequence ID" value="CAH0369335.1"/>
    <property type="molecule type" value="Genomic_DNA"/>
</dbReference>
<evidence type="ECO:0000313" key="2">
    <source>
        <dbReference type="EMBL" id="CAH0369335.1"/>
    </source>
</evidence>
<sequence length="444" mass="48723">MGLFVFHGDHDHTCLDTNAEPIATRISPVAPPNVYGPLPSLNDWLKRVLKREIPREQLDALVANGVRRPFHLATLSTSRMGACGFDGKEVSTINAVAAAALNKNKPGALLLPVRIWGPGTDDRMRLAEVVAECSATHVVRLSLVWHVWGCGRVEHSFPEAELCGDVSRHVAALKPWEHVRYVDCVFEKDWVYAFDAIRPVPQHRLVGLKVKTSSGKKHRLRIDKNRAAYYSERRLGRKALGRVKIRLDPPAPKGWGLCGLDARPGATGIGGLGARWARVREARCDWSTYVASDDLAAERRRLAAAVDQRRRTSQDRENVNNVTGRVAVEQQDAMLRALDRPVAPVRATRAVTPSAPPLLPAAAIARVASDAPVMAPARVPSVTPMHRRVTRHLWPSAPPLPEAEVIATTAAPVQQAEMVWPEAPTELPTAYGEEGHSAQWTEAS</sequence>
<reference evidence="2" key="2">
    <citation type="submission" date="2021-11" db="EMBL/GenBank/DDBJ databases">
        <authorList>
            <consortium name="Genoscope - CEA"/>
            <person name="William W."/>
        </authorList>
    </citation>
    <scope>NUCLEOTIDE SEQUENCE</scope>
</reference>
<organism evidence="1">
    <name type="scientific">Pelagomonas calceolata</name>
    <dbReference type="NCBI Taxonomy" id="35677"/>
    <lineage>
        <taxon>Eukaryota</taxon>
        <taxon>Sar</taxon>
        <taxon>Stramenopiles</taxon>
        <taxon>Ochrophyta</taxon>
        <taxon>Pelagophyceae</taxon>
        <taxon>Pelagomonadales</taxon>
        <taxon>Pelagomonadaceae</taxon>
        <taxon>Pelagomonas</taxon>
    </lineage>
</organism>
<dbReference type="Proteomes" id="UP000789595">
    <property type="component" value="Unassembled WGS sequence"/>
</dbReference>
<evidence type="ECO:0000313" key="3">
    <source>
        <dbReference type="Proteomes" id="UP000789595"/>
    </source>
</evidence>
<dbReference type="AlphaFoldDB" id="A0A7S4E7W7"/>